<dbReference type="Proteomes" id="UP000652761">
    <property type="component" value="Unassembled WGS sequence"/>
</dbReference>
<protein>
    <submittedName>
        <fullName evidence="3">Uncharacterized protein</fullName>
    </submittedName>
</protein>
<evidence type="ECO:0000313" key="4">
    <source>
        <dbReference type="Proteomes" id="UP000652761"/>
    </source>
</evidence>
<evidence type="ECO:0000256" key="2">
    <source>
        <dbReference type="SAM" id="SignalP"/>
    </source>
</evidence>
<dbReference type="AlphaFoldDB" id="A0A843U747"/>
<evidence type="ECO:0000313" key="3">
    <source>
        <dbReference type="EMBL" id="MQL76109.1"/>
    </source>
</evidence>
<gene>
    <name evidence="3" type="ORF">Taro_008495</name>
</gene>
<comment type="caution">
    <text evidence="3">The sequence shown here is derived from an EMBL/GenBank/DDBJ whole genome shotgun (WGS) entry which is preliminary data.</text>
</comment>
<keyword evidence="4" id="KW-1185">Reference proteome</keyword>
<sequence length="87" mass="9466">MARSLVAVALLLAIAALAGAAPPDPLPRSPEGSEHAQGPKKLKPVKKKCKNKDPEYKYCHDVPIECPWSCPDNCYINCHTCSPFCCE</sequence>
<reference evidence="3" key="1">
    <citation type="submission" date="2017-07" db="EMBL/GenBank/DDBJ databases">
        <title>Taro Niue Genome Assembly and Annotation.</title>
        <authorList>
            <person name="Atibalentja N."/>
            <person name="Keating K."/>
            <person name="Fields C.J."/>
        </authorList>
    </citation>
    <scope>NUCLEOTIDE SEQUENCE</scope>
    <source>
        <strain evidence="3">Niue_2</strain>
        <tissue evidence="3">Leaf</tissue>
    </source>
</reference>
<evidence type="ECO:0000256" key="1">
    <source>
        <dbReference type="SAM" id="MobiDB-lite"/>
    </source>
</evidence>
<feature type="chain" id="PRO_5032307168" evidence="2">
    <location>
        <begin position="21"/>
        <end position="87"/>
    </location>
</feature>
<organism evidence="3 4">
    <name type="scientific">Colocasia esculenta</name>
    <name type="common">Wild taro</name>
    <name type="synonym">Arum esculentum</name>
    <dbReference type="NCBI Taxonomy" id="4460"/>
    <lineage>
        <taxon>Eukaryota</taxon>
        <taxon>Viridiplantae</taxon>
        <taxon>Streptophyta</taxon>
        <taxon>Embryophyta</taxon>
        <taxon>Tracheophyta</taxon>
        <taxon>Spermatophyta</taxon>
        <taxon>Magnoliopsida</taxon>
        <taxon>Liliopsida</taxon>
        <taxon>Araceae</taxon>
        <taxon>Aroideae</taxon>
        <taxon>Colocasieae</taxon>
        <taxon>Colocasia</taxon>
    </lineage>
</organism>
<name>A0A843U747_COLES</name>
<proteinExistence type="predicted"/>
<keyword evidence="2" id="KW-0732">Signal</keyword>
<feature type="region of interest" description="Disordered" evidence="1">
    <location>
        <begin position="22"/>
        <end position="46"/>
    </location>
</feature>
<accession>A0A843U747</accession>
<dbReference type="EMBL" id="NMUH01000280">
    <property type="protein sequence ID" value="MQL76109.1"/>
    <property type="molecule type" value="Genomic_DNA"/>
</dbReference>
<feature type="signal peptide" evidence="2">
    <location>
        <begin position="1"/>
        <end position="20"/>
    </location>
</feature>